<dbReference type="AlphaFoldDB" id="A0A2R6A8Y3"/>
<comment type="caution">
    <text evidence="7">The sequence shown here is derived from an EMBL/GenBank/DDBJ whole genome shotgun (WGS) entry which is preliminary data.</text>
</comment>
<dbReference type="SUPFAM" id="SSF54826">
    <property type="entry name" value="Enolase N-terminal domain-like"/>
    <property type="match status" value="1"/>
</dbReference>
<dbReference type="EC" id="4.2.1.113" evidence="5"/>
<dbReference type="Gene3D" id="3.30.390.10">
    <property type="entry name" value="Enolase-like, N-terminal domain"/>
    <property type="match status" value="1"/>
</dbReference>
<dbReference type="NCBIfam" id="TIGR01928">
    <property type="entry name" value="menC_lowGC_arch"/>
    <property type="match status" value="1"/>
</dbReference>
<dbReference type="EMBL" id="NEXC01000050">
    <property type="protein sequence ID" value="PSN82819.1"/>
    <property type="molecule type" value="Genomic_DNA"/>
</dbReference>
<name>A0A2R6A8Y3_9ARCH</name>
<keyword evidence="2" id="KW-0479">Metal-binding</keyword>
<comment type="cofactor">
    <cofactor evidence="1">
        <name>a divalent metal cation</name>
        <dbReference type="ChEBI" id="CHEBI:60240"/>
    </cofactor>
</comment>
<dbReference type="GO" id="GO:0046872">
    <property type="term" value="F:metal ion binding"/>
    <property type="evidence" value="ECO:0007669"/>
    <property type="project" value="UniProtKB-KW"/>
</dbReference>
<dbReference type="InterPro" id="IPR013341">
    <property type="entry name" value="Mandelate_racemase_N_dom"/>
</dbReference>
<evidence type="ECO:0000256" key="2">
    <source>
        <dbReference type="ARBA" id="ARBA00022723"/>
    </source>
</evidence>
<gene>
    <name evidence="7" type="ORF">B9Q01_06880</name>
</gene>
<dbReference type="InterPro" id="IPR010197">
    <property type="entry name" value="OSBS/NAAAR"/>
</dbReference>
<dbReference type="GO" id="GO:0009234">
    <property type="term" value="P:menaquinone biosynthetic process"/>
    <property type="evidence" value="ECO:0007669"/>
    <property type="project" value="UniProtKB-UniPathway"/>
</dbReference>
<dbReference type="GO" id="GO:0016854">
    <property type="term" value="F:racemase and epimerase activity"/>
    <property type="evidence" value="ECO:0007669"/>
    <property type="project" value="UniProtKB-ARBA"/>
</dbReference>
<dbReference type="SFLD" id="SFLDS00001">
    <property type="entry name" value="Enolase"/>
    <property type="match status" value="1"/>
</dbReference>
<dbReference type="SMART" id="SM00922">
    <property type="entry name" value="MR_MLE"/>
    <property type="match status" value="1"/>
</dbReference>
<sequence>MLLEYRLVELPLLSPFTTSFGTQTVRRALIFELRSNGVTAYSECVTDEEPHYSYEDNYTALHIIRDHLVKLVSDLPKPEEFLRRASAIKGHNMAKAALEMLLWDYHAKLENKPLYKFLGETKGYADVGISIGMDEPKNMVERVGEALNKGYKRVKVKIAKGKELKIVEAIRSAYPDAPLSVDANCDYTLSDFHILKALDQFHLLYIEQPLEHDDLIHHSKLAKLISTPICLDESITSTEKCKKAFEIGAARVVNIKPGRVAGLFPSLEIAKIARSFGGHVWVGGMLETGVGRSFNISFASLSLVDYPGDTSPNEKYFEKDIVLNPFKMVNGRITPNHGAGIGIEVDYERLERVTKTRGTLLEVVQT</sequence>
<dbReference type="SFLD" id="SFLDG00180">
    <property type="entry name" value="muconate_cycloisomerase"/>
    <property type="match status" value="1"/>
</dbReference>
<dbReference type="Pfam" id="PF02746">
    <property type="entry name" value="MR_MLE_N"/>
    <property type="match status" value="1"/>
</dbReference>
<evidence type="ECO:0000256" key="1">
    <source>
        <dbReference type="ARBA" id="ARBA00001968"/>
    </source>
</evidence>
<proteinExistence type="predicted"/>
<dbReference type="SUPFAM" id="SSF51604">
    <property type="entry name" value="Enolase C-terminal domain-like"/>
    <property type="match status" value="1"/>
</dbReference>
<dbReference type="CDD" id="cd03317">
    <property type="entry name" value="NAAAR"/>
    <property type="match status" value="1"/>
</dbReference>
<evidence type="ECO:0000259" key="6">
    <source>
        <dbReference type="SMART" id="SM00922"/>
    </source>
</evidence>
<reference evidence="7 8" key="1">
    <citation type="submission" date="2017-04" db="EMBL/GenBank/DDBJ databases">
        <title>Novel microbial lineages endemic to geothermal iron-oxide mats fill important gaps in the evolutionary history of Archaea.</title>
        <authorList>
            <person name="Jay Z.J."/>
            <person name="Beam J.P."/>
            <person name="Dlakic M."/>
            <person name="Rusch D.B."/>
            <person name="Kozubal M.A."/>
            <person name="Inskeep W.P."/>
        </authorList>
    </citation>
    <scope>NUCLEOTIDE SEQUENCE [LARGE SCALE GENOMIC DNA]</scope>
    <source>
        <strain evidence="7">OSP_D</strain>
    </source>
</reference>
<dbReference type="Proteomes" id="UP000240880">
    <property type="component" value="Unassembled WGS sequence"/>
</dbReference>
<feature type="domain" description="Mandelate racemase/muconate lactonizing enzyme C-terminal" evidence="6">
    <location>
        <begin position="136"/>
        <end position="228"/>
    </location>
</feature>
<organism evidence="7 8">
    <name type="scientific">Candidatus Marsarchaeota G1 archaeon OSP_D</name>
    <dbReference type="NCBI Taxonomy" id="1978155"/>
    <lineage>
        <taxon>Archaea</taxon>
        <taxon>Candidatus Marsarchaeota</taxon>
        <taxon>Candidatus Marsarchaeota group 1</taxon>
    </lineage>
</organism>
<keyword evidence="4" id="KW-0456">Lyase</keyword>
<dbReference type="InterPro" id="IPR036849">
    <property type="entry name" value="Enolase-like_C_sf"/>
</dbReference>
<protein>
    <recommendedName>
        <fullName evidence="5">o-succinylbenzoate synthase</fullName>
        <ecNumber evidence="5">4.2.1.113</ecNumber>
    </recommendedName>
</protein>
<dbReference type="InterPro" id="IPR029017">
    <property type="entry name" value="Enolase-like_N"/>
</dbReference>
<dbReference type="UniPathway" id="UPA00079"/>
<dbReference type="InterPro" id="IPR013342">
    <property type="entry name" value="Mandelate_racemase_C"/>
</dbReference>
<dbReference type="Pfam" id="PF13378">
    <property type="entry name" value="MR_MLE_C"/>
    <property type="match status" value="1"/>
</dbReference>
<dbReference type="SFLD" id="SFLDF00009">
    <property type="entry name" value="o-succinylbenzoate_synthase"/>
    <property type="match status" value="1"/>
</dbReference>
<evidence type="ECO:0000313" key="7">
    <source>
        <dbReference type="EMBL" id="PSN82819.1"/>
    </source>
</evidence>
<dbReference type="PANTHER" id="PTHR48073:SF5">
    <property type="entry name" value="O-SUCCINYLBENZOATE SYNTHASE"/>
    <property type="match status" value="1"/>
</dbReference>
<dbReference type="Gene3D" id="3.20.20.120">
    <property type="entry name" value="Enolase-like C-terminal domain"/>
    <property type="match status" value="1"/>
</dbReference>
<keyword evidence="3" id="KW-0460">Magnesium</keyword>
<evidence type="ECO:0000313" key="8">
    <source>
        <dbReference type="Proteomes" id="UP000240880"/>
    </source>
</evidence>
<accession>A0A2R6A8Y3</accession>
<evidence type="ECO:0000256" key="5">
    <source>
        <dbReference type="ARBA" id="ARBA00029491"/>
    </source>
</evidence>
<dbReference type="InterPro" id="IPR029065">
    <property type="entry name" value="Enolase_C-like"/>
</dbReference>
<dbReference type="GO" id="GO:0043748">
    <property type="term" value="F:O-succinylbenzoate synthase activity"/>
    <property type="evidence" value="ECO:0007669"/>
    <property type="project" value="UniProtKB-EC"/>
</dbReference>
<dbReference type="UniPathway" id="UPA01057">
    <property type="reaction ID" value="UER00165"/>
</dbReference>
<evidence type="ECO:0000256" key="4">
    <source>
        <dbReference type="ARBA" id="ARBA00023239"/>
    </source>
</evidence>
<dbReference type="PANTHER" id="PTHR48073">
    <property type="entry name" value="O-SUCCINYLBENZOATE SYNTHASE-RELATED"/>
    <property type="match status" value="1"/>
</dbReference>
<evidence type="ECO:0000256" key="3">
    <source>
        <dbReference type="ARBA" id="ARBA00022842"/>
    </source>
</evidence>